<organism evidence="1 2">
    <name type="scientific">Cirrhinus mrigala</name>
    <name type="common">Mrigala</name>
    <dbReference type="NCBI Taxonomy" id="683832"/>
    <lineage>
        <taxon>Eukaryota</taxon>
        <taxon>Metazoa</taxon>
        <taxon>Chordata</taxon>
        <taxon>Craniata</taxon>
        <taxon>Vertebrata</taxon>
        <taxon>Euteleostomi</taxon>
        <taxon>Actinopterygii</taxon>
        <taxon>Neopterygii</taxon>
        <taxon>Teleostei</taxon>
        <taxon>Ostariophysi</taxon>
        <taxon>Cypriniformes</taxon>
        <taxon>Cyprinidae</taxon>
        <taxon>Labeoninae</taxon>
        <taxon>Labeonini</taxon>
        <taxon>Cirrhinus</taxon>
    </lineage>
</organism>
<feature type="non-terminal residue" evidence="1">
    <location>
        <position position="1"/>
    </location>
</feature>
<protein>
    <submittedName>
        <fullName evidence="1">Uncharacterized protein</fullName>
    </submittedName>
</protein>
<evidence type="ECO:0000313" key="2">
    <source>
        <dbReference type="Proteomes" id="UP001529510"/>
    </source>
</evidence>
<dbReference type="EMBL" id="JAMKFB020000019">
    <property type="protein sequence ID" value="KAL0165776.1"/>
    <property type="molecule type" value="Genomic_DNA"/>
</dbReference>
<dbReference type="AlphaFoldDB" id="A0ABD0NWU7"/>
<feature type="non-terminal residue" evidence="1">
    <location>
        <position position="57"/>
    </location>
</feature>
<dbReference type="Proteomes" id="UP001529510">
    <property type="component" value="Unassembled WGS sequence"/>
</dbReference>
<sequence length="57" mass="6441">WKRAAGTSRRQQVRVRWAPAPGGPLLLPHMEEDEDDDCYEEKDIEAQGHVVQVSIAV</sequence>
<proteinExistence type="predicted"/>
<gene>
    <name evidence="1" type="ORF">M9458_037620</name>
</gene>
<accession>A0ABD0NWU7</accession>
<name>A0ABD0NWU7_CIRMR</name>
<comment type="caution">
    <text evidence="1">The sequence shown here is derived from an EMBL/GenBank/DDBJ whole genome shotgun (WGS) entry which is preliminary data.</text>
</comment>
<reference evidence="1 2" key="1">
    <citation type="submission" date="2024-05" db="EMBL/GenBank/DDBJ databases">
        <title>Genome sequencing and assembly of Indian major carp, Cirrhinus mrigala (Hamilton, 1822).</title>
        <authorList>
            <person name="Mohindra V."/>
            <person name="Chowdhury L.M."/>
            <person name="Lal K."/>
            <person name="Jena J.K."/>
        </authorList>
    </citation>
    <scope>NUCLEOTIDE SEQUENCE [LARGE SCALE GENOMIC DNA]</scope>
    <source>
        <strain evidence="1">CM1030</strain>
        <tissue evidence="1">Blood</tissue>
    </source>
</reference>
<keyword evidence="2" id="KW-1185">Reference proteome</keyword>
<evidence type="ECO:0000313" key="1">
    <source>
        <dbReference type="EMBL" id="KAL0165776.1"/>
    </source>
</evidence>